<evidence type="ECO:0000313" key="2">
    <source>
        <dbReference type="Proteomes" id="UP000837857"/>
    </source>
</evidence>
<dbReference type="Proteomes" id="UP000837857">
    <property type="component" value="Chromosome 11"/>
</dbReference>
<sequence length="102" mass="11047">MKSRFYSVWLLQERPPPLPPSRAYTVANGVKLGYPQQRVLAADWADESGALRLRAGDTVLALGAARRGHVAVQVPTPLLSDRAKTSASLLWTPNGIVRVTGL</sequence>
<gene>
    <name evidence="1" type="ORF">IPOD504_LOCUS2132</name>
</gene>
<reference evidence="1" key="1">
    <citation type="submission" date="2022-03" db="EMBL/GenBank/DDBJ databases">
        <authorList>
            <person name="Martin H S."/>
        </authorList>
    </citation>
    <scope>NUCLEOTIDE SEQUENCE</scope>
</reference>
<proteinExistence type="predicted"/>
<evidence type="ECO:0000313" key="1">
    <source>
        <dbReference type="EMBL" id="CAH2039941.1"/>
    </source>
</evidence>
<keyword evidence="2" id="KW-1185">Reference proteome</keyword>
<organism evidence="1 2">
    <name type="scientific">Iphiclides podalirius</name>
    <name type="common">scarce swallowtail</name>
    <dbReference type="NCBI Taxonomy" id="110791"/>
    <lineage>
        <taxon>Eukaryota</taxon>
        <taxon>Metazoa</taxon>
        <taxon>Ecdysozoa</taxon>
        <taxon>Arthropoda</taxon>
        <taxon>Hexapoda</taxon>
        <taxon>Insecta</taxon>
        <taxon>Pterygota</taxon>
        <taxon>Neoptera</taxon>
        <taxon>Endopterygota</taxon>
        <taxon>Lepidoptera</taxon>
        <taxon>Glossata</taxon>
        <taxon>Ditrysia</taxon>
        <taxon>Papilionoidea</taxon>
        <taxon>Papilionidae</taxon>
        <taxon>Papilioninae</taxon>
        <taxon>Iphiclides</taxon>
    </lineage>
</organism>
<feature type="non-terminal residue" evidence="1">
    <location>
        <position position="102"/>
    </location>
</feature>
<dbReference type="EMBL" id="OW152823">
    <property type="protein sequence ID" value="CAH2039941.1"/>
    <property type="molecule type" value="Genomic_DNA"/>
</dbReference>
<name>A0ABN8HU25_9NEOP</name>
<protein>
    <submittedName>
        <fullName evidence="1">Uncharacterized protein</fullName>
    </submittedName>
</protein>
<accession>A0ABN8HU25</accession>